<protein>
    <submittedName>
        <fullName evidence="2">Uncharacterized protein</fullName>
    </submittedName>
</protein>
<sequence length="188" mass="20555">MMTLDILLTTTTQDIPIASNDDSLDILLATTTQDIQIASNDDSLDILLAPTTQDVPIANIPIASNDDSLDISLATTTQDNNVATQDKTQHKLDKIISLLQKNQEPRPSVDFVSAFLQEANPDDIVIVQSSEAEEQNQPTITQCYPPVNDQKPPTVLDELTFNIDTPDKPNKPNNQPSFNNLTSTIPTS</sequence>
<feature type="compositionally biased region" description="Polar residues" evidence="1">
    <location>
        <begin position="171"/>
        <end position="188"/>
    </location>
</feature>
<evidence type="ECO:0000313" key="3">
    <source>
        <dbReference type="Proteomes" id="UP000683360"/>
    </source>
</evidence>
<proteinExistence type="predicted"/>
<reference evidence="2" key="1">
    <citation type="submission" date="2021-03" db="EMBL/GenBank/DDBJ databases">
        <authorList>
            <person name="Bekaert M."/>
        </authorList>
    </citation>
    <scope>NUCLEOTIDE SEQUENCE</scope>
</reference>
<dbReference type="EMBL" id="CAJPWZ010002235">
    <property type="protein sequence ID" value="CAG2234363.1"/>
    <property type="molecule type" value="Genomic_DNA"/>
</dbReference>
<dbReference type="Proteomes" id="UP000683360">
    <property type="component" value="Unassembled WGS sequence"/>
</dbReference>
<keyword evidence="3" id="KW-1185">Reference proteome</keyword>
<comment type="caution">
    <text evidence="2">The sequence shown here is derived from an EMBL/GenBank/DDBJ whole genome shotgun (WGS) entry which is preliminary data.</text>
</comment>
<name>A0A8S3TKZ1_MYTED</name>
<accession>A0A8S3TKZ1</accession>
<gene>
    <name evidence="2" type="ORF">MEDL_46992</name>
</gene>
<organism evidence="2 3">
    <name type="scientific">Mytilus edulis</name>
    <name type="common">Blue mussel</name>
    <dbReference type="NCBI Taxonomy" id="6550"/>
    <lineage>
        <taxon>Eukaryota</taxon>
        <taxon>Metazoa</taxon>
        <taxon>Spiralia</taxon>
        <taxon>Lophotrochozoa</taxon>
        <taxon>Mollusca</taxon>
        <taxon>Bivalvia</taxon>
        <taxon>Autobranchia</taxon>
        <taxon>Pteriomorphia</taxon>
        <taxon>Mytilida</taxon>
        <taxon>Mytiloidea</taxon>
        <taxon>Mytilidae</taxon>
        <taxon>Mytilinae</taxon>
        <taxon>Mytilus</taxon>
    </lineage>
</organism>
<evidence type="ECO:0000256" key="1">
    <source>
        <dbReference type="SAM" id="MobiDB-lite"/>
    </source>
</evidence>
<dbReference type="AlphaFoldDB" id="A0A8S3TKZ1"/>
<evidence type="ECO:0000313" key="2">
    <source>
        <dbReference type="EMBL" id="CAG2234363.1"/>
    </source>
</evidence>
<feature type="region of interest" description="Disordered" evidence="1">
    <location>
        <begin position="164"/>
        <end position="188"/>
    </location>
</feature>